<accession>A0A438CTK1</accession>
<dbReference type="OrthoDB" id="5836119at2759"/>
<dbReference type="Proteomes" id="UP000288805">
    <property type="component" value="Unassembled WGS sequence"/>
</dbReference>
<proteinExistence type="predicted"/>
<reference evidence="1 2" key="1">
    <citation type="journal article" date="2018" name="PLoS Genet.">
        <title>Population sequencing reveals clonal diversity and ancestral inbreeding in the grapevine cultivar Chardonnay.</title>
        <authorList>
            <person name="Roach M.J."/>
            <person name="Johnson D.L."/>
            <person name="Bohlmann J."/>
            <person name="van Vuuren H.J."/>
            <person name="Jones S.J."/>
            <person name="Pretorius I.S."/>
            <person name="Schmidt S.A."/>
            <person name="Borneman A.R."/>
        </authorList>
    </citation>
    <scope>NUCLEOTIDE SEQUENCE [LARGE SCALE GENOMIC DNA]</scope>
    <source>
        <strain evidence="2">cv. Chardonnay</strain>
        <tissue evidence="1">Leaf</tissue>
    </source>
</reference>
<dbReference type="GO" id="GO:0005666">
    <property type="term" value="C:RNA polymerase III complex"/>
    <property type="evidence" value="ECO:0007669"/>
    <property type="project" value="InterPro"/>
</dbReference>
<dbReference type="PANTHER" id="PTHR13408:SF6">
    <property type="entry name" value="DNA BINDING PROTEIN"/>
    <property type="match status" value="1"/>
</dbReference>
<organism evidence="1 2">
    <name type="scientific">Vitis vinifera</name>
    <name type="common">Grape</name>
    <dbReference type="NCBI Taxonomy" id="29760"/>
    <lineage>
        <taxon>Eukaryota</taxon>
        <taxon>Viridiplantae</taxon>
        <taxon>Streptophyta</taxon>
        <taxon>Embryophyta</taxon>
        <taxon>Tracheophyta</taxon>
        <taxon>Spermatophyta</taxon>
        <taxon>Magnoliopsida</taxon>
        <taxon>eudicotyledons</taxon>
        <taxon>Gunneridae</taxon>
        <taxon>Pentapetalae</taxon>
        <taxon>rosids</taxon>
        <taxon>Vitales</taxon>
        <taxon>Vitaceae</taxon>
        <taxon>Viteae</taxon>
        <taxon>Vitis</taxon>
    </lineage>
</organism>
<name>A0A438CTK1_VITVI</name>
<dbReference type="GO" id="GO:0006383">
    <property type="term" value="P:transcription by RNA polymerase III"/>
    <property type="evidence" value="ECO:0007669"/>
    <property type="project" value="InterPro"/>
</dbReference>
<dbReference type="GO" id="GO:0003677">
    <property type="term" value="F:DNA binding"/>
    <property type="evidence" value="ECO:0007669"/>
    <property type="project" value="InterPro"/>
</dbReference>
<evidence type="ECO:0000313" key="1">
    <source>
        <dbReference type="EMBL" id="RVW26530.1"/>
    </source>
</evidence>
<comment type="caution">
    <text evidence="1">The sequence shown here is derived from an EMBL/GenBank/DDBJ whole genome shotgun (WGS) entry which is preliminary data.</text>
</comment>
<dbReference type="PANTHER" id="PTHR13408">
    <property type="entry name" value="DNA-DIRECTED RNA POLYMERASE III"/>
    <property type="match status" value="1"/>
</dbReference>
<dbReference type="InterPro" id="IPR007811">
    <property type="entry name" value="RPC4"/>
</dbReference>
<evidence type="ECO:0000313" key="2">
    <source>
        <dbReference type="Proteomes" id="UP000288805"/>
    </source>
</evidence>
<gene>
    <name evidence="1" type="ORF">CK203_103799</name>
</gene>
<dbReference type="EMBL" id="QGNW01002005">
    <property type="protein sequence ID" value="RVW26530.1"/>
    <property type="molecule type" value="Genomic_DNA"/>
</dbReference>
<dbReference type="AlphaFoldDB" id="A0A438CTK1"/>
<protein>
    <submittedName>
        <fullName evidence="1">Uncharacterized protein</fullName>
    </submittedName>
</protein>
<sequence>MYVSLFTSCVSTPNQESTYRKAFYLIQFLQEHATHFHSSPLPPLGIPMEGREAIIDNLSSSCFKSPQSHSPIIHCATAHFLSATLGGFTWLDCTCVQDVVAINTVDKHCYALGELGKRVIVTPDVDSLLDSMIALD</sequence>